<dbReference type="RefSeq" id="WP_169347344.1">
    <property type="nucleotide sequence ID" value="NZ_JABBJJ010000122.1"/>
</dbReference>
<proteinExistence type="predicted"/>
<organism evidence="1 2">
    <name type="scientific">Pyxidicoccus fallax</name>
    <dbReference type="NCBI Taxonomy" id="394095"/>
    <lineage>
        <taxon>Bacteria</taxon>
        <taxon>Pseudomonadati</taxon>
        <taxon>Myxococcota</taxon>
        <taxon>Myxococcia</taxon>
        <taxon>Myxococcales</taxon>
        <taxon>Cystobacterineae</taxon>
        <taxon>Myxococcaceae</taxon>
        <taxon>Pyxidicoccus</taxon>
    </lineage>
</organism>
<sequence>MRPRIGRIALLGWLLVSAFGAGCATGVAGRIPPAVFQFHEVVRNQGGEAGGWKVSQTTITLTRVSRTHPVRANCDVEIGVPLRSVGGGAVPDVVAQEAAATAADQAARFALGRRPVTSAELCDLFLLEMRRLLAATLRGCRVRRFVEPDIPQTTFVPE</sequence>
<dbReference type="PROSITE" id="PS51257">
    <property type="entry name" value="PROKAR_LIPOPROTEIN"/>
    <property type="match status" value="1"/>
</dbReference>
<dbReference type="AlphaFoldDB" id="A0A848LK24"/>
<evidence type="ECO:0000313" key="1">
    <source>
        <dbReference type="EMBL" id="NMO18071.1"/>
    </source>
</evidence>
<comment type="caution">
    <text evidence="1">The sequence shown here is derived from an EMBL/GenBank/DDBJ whole genome shotgun (WGS) entry which is preliminary data.</text>
</comment>
<accession>A0A848LK24</accession>
<dbReference type="EMBL" id="JABBJJ010000122">
    <property type="protein sequence ID" value="NMO18071.1"/>
    <property type="molecule type" value="Genomic_DNA"/>
</dbReference>
<gene>
    <name evidence="1" type="ORF">HG543_24890</name>
</gene>
<reference evidence="1 2" key="1">
    <citation type="submission" date="2020-04" db="EMBL/GenBank/DDBJ databases">
        <title>Draft genome of Pyxidicoccus fallax type strain.</title>
        <authorList>
            <person name="Whitworth D.E."/>
        </authorList>
    </citation>
    <scope>NUCLEOTIDE SEQUENCE [LARGE SCALE GENOMIC DNA]</scope>
    <source>
        <strain evidence="1 2">DSM 14698</strain>
    </source>
</reference>
<protein>
    <recommendedName>
        <fullName evidence="3">Lipoprotein</fullName>
    </recommendedName>
</protein>
<evidence type="ECO:0008006" key="3">
    <source>
        <dbReference type="Google" id="ProtNLM"/>
    </source>
</evidence>
<evidence type="ECO:0000313" key="2">
    <source>
        <dbReference type="Proteomes" id="UP000518300"/>
    </source>
</evidence>
<keyword evidence="2" id="KW-1185">Reference proteome</keyword>
<name>A0A848LK24_9BACT</name>
<dbReference type="Proteomes" id="UP000518300">
    <property type="component" value="Unassembled WGS sequence"/>
</dbReference>